<evidence type="ECO:0000313" key="3">
    <source>
        <dbReference type="Proteomes" id="UP000006727"/>
    </source>
</evidence>
<dbReference type="PaxDb" id="3218-PP1S124_117V6.1"/>
<name>A0A2K1JBN8_PHYPA</name>
<evidence type="ECO:0000313" key="1">
    <source>
        <dbReference type="EMBL" id="PNR38949.1"/>
    </source>
</evidence>
<dbReference type="EMBL" id="ABEU02000015">
    <property type="protein sequence ID" value="PNR38949.1"/>
    <property type="molecule type" value="Genomic_DNA"/>
</dbReference>
<keyword evidence="3" id="KW-1185">Reference proteome</keyword>
<dbReference type="Gramene" id="Pp3c15_2880V3.1">
    <property type="protein sequence ID" value="PAC:32928595.CDS.1"/>
    <property type="gene ID" value="Pp3c15_2880"/>
</dbReference>
<dbReference type="EnsemblPlants" id="Pp3c15_2880V3.1">
    <property type="protein sequence ID" value="PAC:32928595.CDS.1"/>
    <property type="gene ID" value="Pp3c15_2880"/>
</dbReference>
<gene>
    <name evidence="1" type="ORF">PHYPA_019227</name>
</gene>
<reference evidence="1 3" key="2">
    <citation type="journal article" date="2018" name="Plant J.">
        <title>The Physcomitrella patens chromosome-scale assembly reveals moss genome structure and evolution.</title>
        <authorList>
            <person name="Lang D."/>
            <person name="Ullrich K.K."/>
            <person name="Murat F."/>
            <person name="Fuchs J."/>
            <person name="Jenkins J."/>
            <person name="Haas F.B."/>
            <person name="Piednoel M."/>
            <person name="Gundlach H."/>
            <person name="Van Bel M."/>
            <person name="Meyberg R."/>
            <person name="Vives C."/>
            <person name="Morata J."/>
            <person name="Symeonidi A."/>
            <person name="Hiss M."/>
            <person name="Muchero W."/>
            <person name="Kamisugi Y."/>
            <person name="Saleh O."/>
            <person name="Blanc G."/>
            <person name="Decker E.L."/>
            <person name="van Gessel N."/>
            <person name="Grimwood J."/>
            <person name="Hayes R.D."/>
            <person name="Graham S.W."/>
            <person name="Gunter L.E."/>
            <person name="McDaniel S.F."/>
            <person name="Hoernstein S.N.W."/>
            <person name="Larsson A."/>
            <person name="Li F.W."/>
            <person name="Perroud P.F."/>
            <person name="Phillips J."/>
            <person name="Ranjan P."/>
            <person name="Rokshar D.S."/>
            <person name="Rothfels C.J."/>
            <person name="Schneider L."/>
            <person name="Shu S."/>
            <person name="Stevenson D.W."/>
            <person name="Thummler F."/>
            <person name="Tillich M."/>
            <person name="Villarreal Aguilar J.C."/>
            <person name="Widiez T."/>
            <person name="Wong G.K."/>
            <person name="Wymore A."/>
            <person name="Zhang Y."/>
            <person name="Zimmer A.D."/>
            <person name="Quatrano R.S."/>
            <person name="Mayer K.F.X."/>
            <person name="Goodstein D."/>
            <person name="Casacuberta J.M."/>
            <person name="Vandepoele K."/>
            <person name="Reski R."/>
            <person name="Cuming A.C."/>
            <person name="Tuskan G.A."/>
            <person name="Maumus F."/>
            <person name="Salse J."/>
            <person name="Schmutz J."/>
            <person name="Rensing S.A."/>
        </authorList>
    </citation>
    <scope>NUCLEOTIDE SEQUENCE [LARGE SCALE GENOMIC DNA]</scope>
    <source>
        <strain evidence="2 3">cv. Gransden 2004</strain>
    </source>
</reference>
<organism evidence="1">
    <name type="scientific">Physcomitrium patens</name>
    <name type="common">Spreading-leaved earth moss</name>
    <name type="synonym">Physcomitrella patens</name>
    <dbReference type="NCBI Taxonomy" id="3218"/>
    <lineage>
        <taxon>Eukaryota</taxon>
        <taxon>Viridiplantae</taxon>
        <taxon>Streptophyta</taxon>
        <taxon>Embryophyta</taxon>
        <taxon>Bryophyta</taxon>
        <taxon>Bryophytina</taxon>
        <taxon>Bryopsida</taxon>
        <taxon>Funariidae</taxon>
        <taxon>Funariales</taxon>
        <taxon>Funariaceae</taxon>
        <taxon>Physcomitrium</taxon>
    </lineage>
</organism>
<evidence type="ECO:0000313" key="2">
    <source>
        <dbReference type="EnsemblPlants" id="PAC:32928595.CDS.1"/>
    </source>
</evidence>
<dbReference type="AlphaFoldDB" id="A0A2K1JBN8"/>
<dbReference type="EnsemblPlants" id="Pp3c15_2880V3.2">
    <property type="protein sequence ID" value="PAC:32928596.CDS.1"/>
    <property type="gene ID" value="Pp3c15_2880"/>
</dbReference>
<reference evidence="2" key="3">
    <citation type="submission" date="2020-12" db="UniProtKB">
        <authorList>
            <consortium name="EnsemblPlants"/>
        </authorList>
    </citation>
    <scope>IDENTIFICATION</scope>
</reference>
<sequence length="120" mass="13518">MLFSLFPLAVSDCSNSLATVSYLRKVDDLFLVAKVNRICDFPVIIDADWWSTLSLSSCFLELGWFCVGCMVAFDVIHVVHYCGLKPGCHLFFRKIDGVATFSSVTVPMVLERLRRWSSSV</sequence>
<reference evidence="1 3" key="1">
    <citation type="journal article" date="2008" name="Science">
        <title>The Physcomitrella genome reveals evolutionary insights into the conquest of land by plants.</title>
        <authorList>
            <person name="Rensing S."/>
            <person name="Lang D."/>
            <person name="Zimmer A."/>
            <person name="Terry A."/>
            <person name="Salamov A."/>
            <person name="Shapiro H."/>
            <person name="Nishiyama T."/>
            <person name="Perroud P.-F."/>
            <person name="Lindquist E."/>
            <person name="Kamisugi Y."/>
            <person name="Tanahashi T."/>
            <person name="Sakakibara K."/>
            <person name="Fujita T."/>
            <person name="Oishi K."/>
            <person name="Shin-I T."/>
            <person name="Kuroki Y."/>
            <person name="Toyoda A."/>
            <person name="Suzuki Y."/>
            <person name="Hashimoto A."/>
            <person name="Yamaguchi K."/>
            <person name="Sugano A."/>
            <person name="Kohara Y."/>
            <person name="Fujiyama A."/>
            <person name="Anterola A."/>
            <person name="Aoki S."/>
            <person name="Ashton N."/>
            <person name="Barbazuk W.B."/>
            <person name="Barker E."/>
            <person name="Bennetzen J."/>
            <person name="Bezanilla M."/>
            <person name="Blankenship R."/>
            <person name="Cho S.H."/>
            <person name="Dutcher S."/>
            <person name="Estelle M."/>
            <person name="Fawcett J.A."/>
            <person name="Gundlach H."/>
            <person name="Hanada K."/>
            <person name="Heyl A."/>
            <person name="Hicks K.A."/>
            <person name="Hugh J."/>
            <person name="Lohr M."/>
            <person name="Mayer K."/>
            <person name="Melkozernov A."/>
            <person name="Murata T."/>
            <person name="Nelson D."/>
            <person name="Pils B."/>
            <person name="Prigge M."/>
            <person name="Reiss B."/>
            <person name="Renner T."/>
            <person name="Rombauts S."/>
            <person name="Rushton P."/>
            <person name="Sanderfoot A."/>
            <person name="Schween G."/>
            <person name="Shiu S.-H."/>
            <person name="Stueber K."/>
            <person name="Theodoulou F.L."/>
            <person name="Tu H."/>
            <person name="Van de Peer Y."/>
            <person name="Verrier P.J."/>
            <person name="Waters E."/>
            <person name="Wood A."/>
            <person name="Yang L."/>
            <person name="Cove D."/>
            <person name="Cuming A."/>
            <person name="Hasebe M."/>
            <person name="Lucas S."/>
            <person name="Mishler D.B."/>
            <person name="Reski R."/>
            <person name="Grigoriev I."/>
            <person name="Quatrano R.S."/>
            <person name="Boore J.L."/>
        </authorList>
    </citation>
    <scope>NUCLEOTIDE SEQUENCE [LARGE SCALE GENOMIC DNA]</scope>
    <source>
        <strain evidence="2 3">cv. Gransden 2004</strain>
    </source>
</reference>
<accession>A0A2K1JBN8</accession>
<proteinExistence type="predicted"/>
<dbReference type="Proteomes" id="UP000006727">
    <property type="component" value="Chromosome 15"/>
</dbReference>
<protein>
    <submittedName>
        <fullName evidence="1 2">Uncharacterized protein</fullName>
    </submittedName>
</protein>
<dbReference type="Gramene" id="Pp3c15_2880V3.2">
    <property type="protein sequence ID" value="PAC:32928596.CDS.1"/>
    <property type="gene ID" value="Pp3c15_2880"/>
</dbReference>
<dbReference type="InParanoid" id="A0A2K1JBN8"/>